<dbReference type="InterPro" id="IPR035441">
    <property type="entry name" value="TFIIS/LEDGF_dom_sf"/>
</dbReference>
<feature type="region of interest" description="Disordered" evidence="1">
    <location>
        <begin position="1"/>
        <end position="21"/>
    </location>
</feature>
<reference evidence="2 3" key="1">
    <citation type="submission" date="2024-10" db="EMBL/GenBank/DDBJ databases">
        <title>Updated reference genomes for cyclostephanoid diatoms.</title>
        <authorList>
            <person name="Roberts W.R."/>
            <person name="Alverson A.J."/>
        </authorList>
    </citation>
    <scope>NUCLEOTIDE SEQUENCE [LARGE SCALE GENOMIC DNA]</scope>
    <source>
        <strain evidence="2 3">AJA010-31</strain>
    </source>
</reference>
<feature type="compositionally biased region" description="Polar residues" evidence="1">
    <location>
        <begin position="1"/>
        <end position="18"/>
    </location>
</feature>
<dbReference type="Gene3D" id="1.20.930.10">
    <property type="entry name" value="Conserved domain common to transcription factors TFIIS, elongin A, CRSP70"/>
    <property type="match status" value="1"/>
</dbReference>
<name>A0ABD3NNZ4_9STRA</name>
<accession>A0ABD3NNZ4</accession>
<dbReference type="Proteomes" id="UP001530400">
    <property type="component" value="Unassembled WGS sequence"/>
</dbReference>
<comment type="caution">
    <text evidence="2">The sequence shown here is derived from an EMBL/GenBank/DDBJ whole genome shotgun (WGS) entry which is preliminary data.</text>
</comment>
<gene>
    <name evidence="2" type="ORF">ACHAWO_005817</name>
</gene>
<dbReference type="AlphaFoldDB" id="A0ABD3NNZ4"/>
<protein>
    <submittedName>
        <fullName evidence="2">Uncharacterized protein</fullName>
    </submittedName>
</protein>
<dbReference type="PANTHER" id="PTHR37948:SF1">
    <property type="entry name" value="BLL5189 PROTEIN"/>
    <property type="match status" value="1"/>
</dbReference>
<keyword evidence="3" id="KW-1185">Reference proteome</keyword>
<organism evidence="2 3">
    <name type="scientific">Cyclotella atomus</name>
    <dbReference type="NCBI Taxonomy" id="382360"/>
    <lineage>
        <taxon>Eukaryota</taxon>
        <taxon>Sar</taxon>
        <taxon>Stramenopiles</taxon>
        <taxon>Ochrophyta</taxon>
        <taxon>Bacillariophyta</taxon>
        <taxon>Coscinodiscophyceae</taxon>
        <taxon>Thalassiosirophycidae</taxon>
        <taxon>Stephanodiscales</taxon>
        <taxon>Stephanodiscaceae</taxon>
        <taxon>Cyclotella</taxon>
    </lineage>
</organism>
<evidence type="ECO:0000313" key="3">
    <source>
        <dbReference type="Proteomes" id="UP001530400"/>
    </source>
</evidence>
<evidence type="ECO:0000256" key="1">
    <source>
        <dbReference type="SAM" id="MobiDB-lite"/>
    </source>
</evidence>
<dbReference type="EMBL" id="JALLPJ020001027">
    <property type="protein sequence ID" value="KAL3777790.1"/>
    <property type="molecule type" value="Genomic_DNA"/>
</dbReference>
<dbReference type="PANTHER" id="PTHR37948">
    <property type="entry name" value="ZGC:113208"/>
    <property type="match status" value="1"/>
</dbReference>
<dbReference type="SUPFAM" id="SSF47676">
    <property type="entry name" value="Conserved domain common to transcription factors TFIIS, elongin A, CRSP70"/>
    <property type="match status" value="1"/>
</dbReference>
<sequence>MSSSQEQNIANHASSLSSRVIDAADPSPQDAIDILTALKTETVKNDTCNMTISLLESTKIGKLLTKVVKTCKRQKRGSDDQAKWDEAISTAEQLLAMYKKAADEEAAQTAKKQKSAAQAAAATPGLPTSVSAYRQRLVSQSKELYKDPPAMPPPKITVEAKLLTAKPKRAKSGELTFAPGQDPALKEALKEFHPNRTPEEVLRSGAFGGTYFRPIISSVTNIRYSAKEVLNDTVQPDWIKGLPSNMLSSNTYNIQVNKYKAKCGGSLGMWESSGWISDVDPYGWFQWYCRFYSGRRCSDDIRQIGRWKGLAGEKGRFRSQLCNKIVAAGGLEKGKDVSPVVRQTLLHWGLEVTEEVLEKHQKRKK</sequence>
<evidence type="ECO:0000313" key="2">
    <source>
        <dbReference type="EMBL" id="KAL3777790.1"/>
    </source>
</evidence>
<proteinExistence type="predicted"/>